<protein>
    <recommendedName>
        <fullName evidence="2">Sialidase domain-containing protein</fullName>
    </recommendedName>
</protein>
<organism evidence="1">
    <name type="scientific">marine sediment metagenome</name>
    <dbReference type="NCBI Taxonomy" id="412755"/>
    <lineage>
        <taxon>unclassified sequences</taxon>
        <taxon>metagenomes</taxon>
        <taxon>ecological metagenomes</taxon>
    </lineage>
</organism>
<proteinExistence type="predicted"/>
<dbReference type="EMBL" id="LAZR01004751">
    <property type="protein sequence ID" value="KKN05890.1"/>
    <property type="molecule type" value="Genomic_DNA"/>
</dbReference>
<gene>
    <name evidence="1" type="ORF">LCGC14_1082840</name>
</gene>
<accession>A0A0F9MEV1</accession>
<dbReference type="Gene3D" id="2.120.10.10">
    <property type="match status" value="1"/>
</dbReference>
<evidence type="ECO:0008006" key="2">
    <source>
        <dbReference type="Google" id="ProtNLM"/>
    </source>
</evidence>
<comment type="caution">
    <text evidence="1">The sequence shown here is derived from an EMBL/GenBank/DDBJ whole genome shotgun (WGS) entry which is preliminary data.</text>
</comment>
<dbReference type="InterPro" id="IPR036278">
    <property type="entry name" value="Sialidase_sf"/>
</dbReference>
<sequence length="409" mass="44298">MTDVLVDGDVFGILDQGKLLWGPYFISPTTCAVVFIQATTTDVVFARTTNAGDNPPTWATTVLHTGTDIRFAAWFDQETPGDTGTLVHVLIMDALLGDNMFYRSFDISDASLGTLRTVDAVVTISSTSTENQCAITKTRSGNLVAAFSTQSEIECYRSTDSGATWTDRADVFETTTEEDHLLLFPANTGDDDDACAVFWDKSADEISLKMYDESADTWTEFATLIAATAVDDPFQYHIDGAVRHSDSHVLVAWHSDNDTTGDDIETADLTVDSIASPTVTAKTNVVTNQAGSGAVGMLINQQNDDVYVAYCKGGTWQSLTDVVFHKSTDGMGVWGTEQAYTDSASDDFRLASGGRTVGDGGGRFMPVWYDDDETEIRHSDSNDVEIAAASTATSLLPRYGHPMRHLIGR</sequence>
<name>A0A0F9MEV1_9ZZZZ</name>
<reference evidence="1" key="1">
    <citation type="journal article" date="2015" name="Nature">
        <title>Complex archaea that bridge the gap between prokaryotes and eukaryotes.</title>
        <authorList>
            <person name="Spang A."/>
            <person name="Saw J.H."/>
            <person name="Jorgensen S.L."/>
            <person name="Zaremba-Niedzwiedzka K."/>
            <person name="Martijn J."/>
            <person name="Lind A.E."/>
            <person name="van Eijk R."/>
            <person name="Schleper C."/>
            <person name="Guy L."/>
            <person name="Ettema T.J."/>
        </authorList>
    </citation>
    <scope>NUCLEOTIDE SEQUENCE</scope>
</reference>
<dbReference type="AlphaFoldDB" id="A0A0F9MEV1"/>
<evidence type="ECO:0000313" key="1">
    <source>
        <dbReference type="EMBL" id="KKN05890.1"/>
    </source>
</evidence>
<dbReference type="SUPFAM" id="SSF50939">
    <property type="entry name" value="Sialidases"/>
    <property type="match status" value="1"/>
</dbReference>